<dbReference type="Pfam" id="PF00023">
    <property type="entry name" value="Ank"/>
    <property type="match status" value="1"/>
</dbReference>
<evidence type="ECO:0000256" key="4">
    <source>
        <dbReference type="SAM" id="SignalP"/>
    </source>
</evidence>
<dbReference type="Proteomes" id="UP000254266">
    <property type="component" value="Unassembled WGS sequence"/>
</dbReference>
<evidence type="ECO:0000313" key="6">
    <source>
        <dbReference type="Proteomes" id="UP000254266"/>
    </source>
</evidence>
<name>A0A370DG53_9GAMM</name>
<dbReference type="Gene3D" id="1.25.40.20">
    <property type="entry name" value="Ankyrin repeat-containing domain"/>
    <property type="match status" value="2"/>
</dbReference>
<accession>A0A370DG53</accession>
<gene>
    <name evidence="5" type="ORF">DIZ80_06650</name>
</gene>
<feature type="chain" id="PRO_5016893060" evidence="4">
    <location>
        <begin position="27"/>
        <end position="592"/>
    </location>
</feature>
<keyword evidence="1" id="KW-0677">Repeat</keyword>
<dbReference type="PANTHER" id="PTHR24171">
    <property type="entry name" value="ANKYRIN REPEAT DOMAIN-CONTAINING PROTEIN 39-RELATED"/>
    <property type="match status" value="1"/>
</dbReference>
<feature type="signal peptide" evidence="4">
    <location>
        <begin position="1"/>
        <end position="26"/>
    </location>
</feature>
<evidence type="ECO:0000256" key="1">
    <source>
        <dbReference type="ARBA" id="ARBA00022737"/>
    </source>
</evidence>
<dbReference type="SUPFAM" id="SSF82185">
    <property type="entry name" value="Histone H3 K4-specific methyltransferase SET7/9 N-terminal domain"/>
    <property type="match status" value="1"/>
</dbReference>
<evidence type="ECO:0000256" key="3">
    <source>
        <dbReference type="PROSITE-ProRule" id="PRU00023"/>
    </source>
</evidence>
<dbReference type="PROSITE" id="PS50088">
    <property type="entry name" value="ANK_REPEAT"/>
    <property type="match status" value="1"/>
</dbReference>
<dbReference type="PROSITE" id="PS51257">
    <property type="entry name" value="PROKAR_LIPOPROTEIN"/>
    <property type="match status" value="1"/>
</dbReference>
<keyword evidence="6" id="KW-1185">Reference proteome</keyword>
<proteinExistence type="predicted"/>
<dbReference type="Pfam" id="PF12796">
    <property type="entry name" value="Ank_2"/>
    <property type="match status" value="1"/>
</dbReference>
<dbReference type="PROSITE" id="PS50297">
    <property type="entry name" value="ANK_REP_REGION"/>
    <property type="match status" value="1"/>
</dbReference>
<evidence type="ECO:0000256" key="2">
    <source>
        <dbReference type="ARBA" id="ARBA00023043"/>
    </source>
</evidence>
<dbReference type="AlphaFoldDB" id="A0A370DG53"/>
<dbReference type="InterPro" id="IPR002110">
    <property type="entry name" value="Ankyrin_rpt"/>
</dbReference>
<reference evidence="5 6" key="1">
    <citation type="journal article" date="2018" name="ISME J.">
        <title>Endosymbiont genomes yield clues of tubeworm success.</title>
        <authorList>
            <person name="Li Y."/>
            <person name="Liles M.R."/>
            <person name="Halanych K.M."/>
        </authorList>
    </citation>
    <scope>NUCLEOTIDE SEQUENCE [LARGE SCALE GENOMIC DNA]</scope>
    <source>
        <strain evidence="5">A1464</strain>
    </source>
</reference>
<comment type="caution">
    <text evidence="5">The sequence shown here is derived from an EMBL/GenBank/DDBJ whole genome shotgun (WGS) entry which is preliminary data.</text>
</comment>
<organism evidence="5 6">
    <name type="scientific">endosymbiont of Galathealinum brachiosum</name>
    <dbReference type="NCBI Taxonomy" id="2200906"/>
    <lineage>
        <taxon>Bacteria</taxon>
        <taxon>Pseudomonadati</taxon>
        <taxon>Pseudomonadota</taxon>
        <taxon>Gammaproteobacteria</taxon>
        <taxon>sulfur-oxidizing symbionts</taxon>
    </lineage>
</organism>
<dbReference type="InterPro" id="IPR036770">
    <property type="entry name" value="Ankyrin_rpt-contain_sf"/>
</dbReference>
<feature type="repeat" description="ANK" evidence="3">
    <location>
        <begin position="240"/>
        <end position="272"/>
    </location>
</feature>
<dbReference type="SMART" id="SM00248">
    <property type="entry name" value="ANK"/>
    <property type="match status" value="3"/>
</dbReference>
<evidence type="ECO:0000313" key="5">
    <source>
        <dbReference type="EMBL" id="RDH83813.1"/>
    </source>
</evidence>
<dbReference type="SUPFAM" id="SSF48403">
    <property type="entry name" value="Ankyrin repeat"/>
    <property type="match status" value="1"/>
</dbReference>
<protein>
    <submittedName>
        <fullName evidence="5">Uncharacterized protein</fullName>
    </submittedName>
</protein>
<dbReference type="EMBL" id="QFXC01000008">
    <property type="protein sequence ID" value="RDH83813.1"/>
    <property type="molecule type" value="Genomic_DNA"/>
</dbReference>
<sequence>MNIFKLFSVLTIVMFLVACNSNPAMVSYSQRSTASVSNNPDVMIMQGNITGLSNYLNTMPDINKKTDGNFTLLHKAVMFDKPKSAELLIKRGASPNSKGMIGVTPVFYAKSIIMLELLIKNGADIYIKNDSGMSLFYFITEPVVIRALIEKGLDPTDQGNIAVSPADAAKQVHKAYGEMDQNVKDNPAVKVMISNVEEKIKILEAYESLPELLLLAKNGDLKELRVLSKKKSLLKTTNSSGNTALHIAAQYNQLNIVKYLSRNKTLLNATNKSGKNSLDLVISSKSASAKYLSCQLNKYCKNVTSFDKKITQACSAEKSTKQCLPVLKQDIHGVFAPANAEELVLRIRFNESCKKFNYIKCKQLEETSSNPKYERKIFTVMQNNAPRIDKRFEIACGITGKKSSCLSFIKTYPGYKSKPEIDTALAYLSQKCKIKEDGWIYKGSSCNAGFAHGSGSAINNDKNLSYSGAFQNGHRVNGKVKYNGQPMYDGKMKQGKPNGLGICFHEGEPEECKYYEGKRVDSLYKQRIEMAKQQKIMDEKLAKMQQAQSAQYKQMQIQMRNTPAAAKSKDFGDVIIEEGQRRVVNKIFDSLF</sequence>
<keyword evidence="2 3" id="KW-0040">ANK repeat</keyword>
<keyword evidence="4" id="KW-0732">Signal</keyword>